<proteinExistence type="inferred from homology"/>
<dbReference type="InterPro" id="IPR050563">
    <property type="entry name" value="4-hydroxybenzoyl-CoA_TE"/>
</dbReference>
<sequence>MSTDKDRAVYVRTLPDSARLLHRGCYTMRWGDMDAFGHLNNAKYFTYFEQARVDWLLSIGTTHDLVLANISCTFICPLKFPATIAVELYGDTPGNSSMDSYYQLWNVDADNQLCAMGHGTIVWYDHHKACVIPVPSVVRHCLEA</sequence>
<dbReference type="SUPFAM" id="SSF54637">
    <property type="entry name" value="Thioesterase/thiol ester dehydrase-isomerase"/>
    <property type="match status" value="1"/>
</dbReference>
<gene>
    <name evidence="3" type="ORF">MNBD_GAMMA14-307</name>
</gene>
<dbReference type="InterPro" id="IPR029069">
    <property type="entry name" value="HotDog_dom_sf"/>
</dbReference>
<dbReference type="CDD" id="cd00586">
    <property type="entry name" value="4HBT"/>
    <property type="match status" value="1"/>
</dbReference>
<keyword evidence="2" id="KW-0378">Hydrolase</keyword>
<dbReference type="Gene3D" id="3.10.129.10">
    <property type="entry name" value="Hotdog Thioesterase"/>
    <property type="match status" value="1"/>
</dbReference>
<evidence type="ECO:0000313" key="3">
    <source>
        <dbReference type="EMBL" id="VAW81490.1"/>
    </source>
</evidence>
<dbReference type="GO" id="GO:0047617">
    <property type="term" value="F:fatty acyl-CoA hydrolase activity"/>
    <property type="evidence" value="ECO:0007669"/>
    <property type="project" value="TreeGrafter"/>
</dbReference>
<name>A0A3B0YXT5_9ZZZZ</name>
<reference evidence="3" key="1">
    <citation type="submission" date="2018-06" db="EMBL/GenBank/DDBJ databases">
        <authorList>
            <person name="Zhirakovskaya E."/>
        </authorList>
    </citation>
    <scope>NUCLEOTIDE SEQUENCE</scope>
</reference>
<dbReference type="AlphaFoldDB" id="A0A3B0YXT5"/>
<accession>A0A3B0YXT5</accession>
<dbReference type="PANTHER" id="PTHR31793:SF27">
    <property type="entry name" value="NOVEL THIOESTERASE SUPERFAMILY DOMAIN AND SAPOSIN A-TYPE DOMAIN CONTAINING PROTEIN (0610012H03RIK)"/>
    <property type="match status" value="1"/>
</dbReference>
<protein>
    <recommendedName>
        <fullName evidence="4">4-hydroxybenzoyl-CoA thioesterase</fullName>
    </recommendedName>
</protein>
<evidence type="ECO:0000256" key="2">
    <source>
        <dbReference type="ARBA" id="ARBA00022801"/>
    </source>
</evidence>
<comment type="similarity">
    <text evidence="1">Belongs to the 4-hydroxybenzoyl-CoA thioesterase family.</text>
</comment>
<evidence type="ECO:0000256" key="1">
    <source>
        <dbReference type="ARBA" id="ARBA00005953"/>
    </source>
</evidence>
<dbReference type="EMBL" id="UOFM01000407">
    <property type="protein sequence ID" value="VAW81490.1"/>
    <property type="molecule type" value="Genomic_DNA"/>
</dbReference>
<organism evidence="3">
    <name type="scientific">hydrothermal vent metagenome</name>
    <dbReference type="NCBI Taxonomy" id="652676"/>
    <lineage>
        <taxon>unclassified sequences</taxon>
        <taxon>metagenomes</taxon>
        <taxon>ecological metagenomes</taxon>
    </lineage>
</organism>
<evidence type="ECO:0008006" key="4">
    <source>
        <dbReference type="Google" id="ProtNLM"/>
    </source>
</evidence>
<dbReference type="PANTHER" id="PTHR31793">
    <property type="entry name" value="4-HYDROXYBENZOYL-COA THIOESTERASE FAMILY MEMBER"/>
    <property type="match status" value="1"/>
</dbReference>
<dbReference type="Pfam" id="PF13279">
    <property type="entry name" value="4HBT_2"/>
    <property type="match status" value="1"/>
</dbReference>